<name>A0A1M6YPQ1_9FIRM</name>
<feature type="domain" description="Beta/gamma crystallin 'Greek key'" evidence="6">
    <location>
        <begin position="106"/>
        <end position="150"/>
    </location>
</feature>
<dbReference type="GO" id="GO:0005576">
    <property type="term" value="C:extracellular region"/>
    <property type="evidence" value="ECO:0007669"/>
    <property type="project" value="InterPro"/>
</dbReference>
<dbReference type="Pfam" id="PF13385">
    <property type="entry name" value="Laminin_G_3"/>
    <property type="match status" value="1"/>
</dbReference>
<dbReference type="SUPFAM" id="SSF56300">
    <property type="entry name" value="Metallo-dependent phosphatases"/>
    <property type="match status" value="1"/>
</dbReference>
<evidence type="ECO:0000256" key="1">
    <source>
        <dbReference type="ARBA" id="ARBA00009646"/>
    </source>
</evidence>
<dbReference type="InterPro" id="IPR011024">
    <property type="entry name" value="G_crystallin-like"/>
</dbReference>
<sequence>MNALKKKSLTKSLTLIVMLVLLCNLFTAIPVSAADRGAWAPNTAYAVSDTVTYSGSTYTCRQAHTSLVGWEPSNVPALWEQGGSGTTPTPTPTPPTPPTPTAPTTNGVTFYADKSYGGTAVTLDVGTYTMTQLNAAGIPNDWMSSLRVPSGYMVEVYQNDSFTGTKWTYTADSSWVGTDVNDQMTSVKILAAVFYADIDYGGTAAALQPGSYTMAQLNAKGIPNDWMSSLKIPSGWTVEVYQNDNFTGTKWTFNASSSWVGTDVNDQMSSVKIYTGSPARLSFGVISDIHLNGSTTIQQEETNLTKALIKFKADNIKVLMIAGDMANAGETAAYQKFNTIFNSVFTDPLTAPQKVFVMGNHDYWNGMSVRDAQSNFTNTLGCTMNTNISVDGYHFIGLSTEAGDTNGVFTSKSTEWLKTQLDAAVAENPSNPIFVTFHQPVLNTVYLSDEWGNATLDSILKNYPQVVTFAGHSHAVLEDERSIYQLNYTCVGTSTLTYTELESGKANGTIPPRASEVAQGIIGTISNTAVTLQRYDFHNDCQIKSNWVLNRPLSKNTFVYTSARADTSAAPYFEAGSKVTTSNITNVSATLTFTQAKDVDFVHSYRIQVYDTATNAIVKDFPIFSDFYLGLQRMASTLSYSVGGLNADTNYGVHIYGIESFGKQSQPITTTFTTLPEQPPVDVLNVNFTDGTAKDNSSYNTSYKLKNNAQVQLDSTLKKNVLVLDGTNYANYYVSDAQLNLISNQFTLETVFKMNTIQNQAIVENCQNSGIGFESTSTGLVELWAYIGGSYKHVGVQLQSGIYYHLVATYDGSNLNLYLNGQLVDSSAASGTISHTSGVAMCLGGDPDTTGNATLLLNGNIALTRIMNKAISAADVQSLYTKFLN</sequence>
<accession>A0A1M6YPQ1</accession>
<dbReference type="SUPFAM" id="SSF51055">
    <property type="entry name" value="Carbohydrate binding domain"/>
    <property type="match status" value="1"/>
</dbReference>
<evidence type="ECO:0000259" key="6">
    <source>
        <dbReference type="PROSITE" id="PS50915"/>
    </source>
</evidence>
<dbReference type="PANTHER" id="PTHR43143:SF1">
    <property type="entry name" value="SERINE_THREONINE-PROTEIN PHOSPHATASE CPPED1"/>
    <property type="match status" value="1"/>
</dbReference>
<dbReference type="InterPro" id="IPR001064">
    <property type="entry name" value="Beta/gamma_crystallin"/>
</dbReference>
<keyword evidence="3" id="KW-0378">Hydrolase</keyword>
<dbReference type="PROSITE" id="PS50915">
    <property type="entry name" value="CRYSTALLIN_BETA_GAMMA"/>
    <property type="match status" value="1"/>
</dbReference>
<dbReference type="SUPFAM" id="SSF49695">
    <property type="entry name" value="gamma-Crystallin-like"/>
    <property type="match status" value="2"/>
</dbReference>
<evidence type="ECO:0000256" key="2">
    <source>
        <dbReference type="ARBA" id="ARBA00022737"/>
    </source>
</evidence>
<evidence type="ECO:0000256" key="3">
    <source>
        <dbReference type="ARBA" id="ARBA00022801"/>
    </source>
</evidence>
<dbReference type="GO" id="GO:0004553">
    <property type="term" value="F:hydrolase activity, hydrolyzing O-glycosyl compounds"/>
    <property type="evidence" value="ECO:0007669"/>
    <property type="project" value="InterPro"/>
</dbReference>
<evidence type="ECO:0000256" key="5">
    <source>
        <dbReference type="SAM" id="SignalP"/>
    </source>
</evidence>
<dbReference type="OrthoDB" id="1645838at2"/>
<dbReference type="Gene3D" id="2.60.120.200">
    <property type="match status" value="1"/>
</dbReference>
<dbReference type="Proteomes" id="UP000184386">
    <property type="component" value="Unassembled WGS sequence"/>
</dbReference>
<keyword evidence="2" id="KW-0677">Repeat</keyword>
<dbReference type="Gene3D" id="2.10.10.20">
    <property type="entry name" value="Carbohydrate-binding module superfamily 5/12"/>
    <property type="match status" value="1"/>
</dbReference>
<dbReference type="InterPro" id="IPR036573">
    <property type="entry name" value="CBM_sf_5/12"/>
</dbReference>
<feature type="compositionally biased region" description="Pro residues" evidence="4">
    <location>
        <begin position="89"/>
        <end position="101"/>
    </location>
</feature>
<evidence type="ECO:0000313" key="8">
    <source>
        <dbReference type="Proteomes" id="UP000184386"/>
    </source>
</evidence>
<dbReference type="EMBL" id="FRAC01000026">
    <property type="protein sequence ID" value="SHL20073.1"/>
    <property type="molecule type" value="Genomic_DNA"/>
</dbReference>
<feature type="chain" id="PRO_5012545420" evidence="5">
    <location>
        <begin position="34"/>
        <end position="885"/>
    </location>
</feature>
<dbReference type="Gene3D" id="2.60.20.10">
    <property type="entry name" value="Crystallins"/>
    <property type="match status" value="2"/>
</dbReference>
<evidence type="ECO:0000313" key="7">
    <source>
        <dbReference type="EMBL" id="SHL20073.1"/>
    </source>
</evidence>
<dbReference type="Gene3D" id="3.60.21.10">
    <property type="match status" value="1"/>
</dbReference>
<dbReference type="Gene3D" id="2.60.40.10">
    <property type="entry name" value="Immunoglobulins"/>
    <property type="match status" value="1"/>
</dbReference>
<dbReference type="Pfam" id="PF02839">
    <property type="entry name" value="CBM_5_12"/>
    <property type="match status" value="1"/>
</dbReference>
<dbReference type="STRING" id="1121322.SAMN02745136_04336"/>
<dbReference type="InterPro" id="IPR029052">
    <property type="entry name" value="Metallo-depent_PP-like"/>
</dbReference>
<keyword evidence="5" id="KW-0732">Signal</keyword>
<dbReference type="SUPFAM" id="SSF49265">
    <property type="entry name" value="Fibronectin type III"/>
    <property type="match status" value="1"/>
</dbReference>
<dbReference type="InterPro" id="IPR013320">
    <property type="entry name" value="ConA-like_dom_sf"/>
</dbReference>
<dbReference type="InterPro" id="IPR051918">
    <property type="entry name" value="STPP_CPPED1"/>
</dbReference>
<proteinExistence type="inferred from homology"/>
<dbReference type="InterPro" id="IPR013783">
    <property type="entry name" value="Ig-like_fold"/>
</dbReference>
<evidence type="ECO:0000256" key="4">
    <source>
        <dbReference type="SAM" id="MobiDB-lite"/>
    </source>
</evidence>
<dbReference type="SUPFAM" id="SSF49899">
    <property type="entry name" value="Concanavalin A-like lectins/glucanases"/>
    <property type="match status" value="1"/>
</dbReference>
<dbReference type="PANTHER" id="PTHR43143">
    <property type="entry name" value="METALLOPHOSPHOESTERASE, CALCINEURIN SUPERFAMILY"/>
    <property type="match status" value="1"/>
</dbReference>
<comment type="similarity">
    <text evidence="1">Belongs to the beta/gamma-crystallin family.</text>
</comment>
<dbReference type="RefSeq" id="WP_073279112.1">
    <property type="nucleotide sequence ID" value="NZ_FRAC01000026.1"/>
</dbReference>
<keyword evidence="8" id="KW-1185">Reference proteome</keyword>
<dbReference type="SMART" id="SM00495">
    <property type="entry name" value="ChtBD3"/>
    <property type="match status" value="1"/>
</dbReference>
<dbReference type="InterPro" id="IPR003610">
    <property type="entry name" value="CBM5/12"/>
</dbReference>
<dbReference type="InterPro" id="IPR036116">
    <property type="entry name" value="FN3_sf"/>
</dbReference>
<gene>
    <name evidence="7" type="ORF">SAMN02745136_04336</name>
</gene>
<reference evidence="7 8" key="1">
    <citation type="submission" date="2016-11" db="EMBL/GenBank/DDBJ databases">
        <authorList>
            <person name="Jaros S."/>
            <person name="Januszkiewicz K."/>
            <person name="Wedrychowicz H."/>
        </authorList>
    </citation>
    <scope>NUCLEOTIDE SEQUENCE [LARGE SCALE GENOMIC DNA]</scope>
    <source>
        <strain evidence="7 8">DSM 15929</strain>
    </source>
</reference>
<feature type="region of interest" description="Disordered" evidence="4">
    <location>
        <begin position="78"/>
        <end position="105"/>
    </location>
</feature>
<dbReference type="CDD" id="cd12214">
    <property type="entry name" value="ChiA1_BD"/>
    <property type="match status" value="1"/>
</dbReference>
<dbReference type="GO" id="GO:0030246">
    <property type="term" value="F:carbohydrate binding"/>
    <property type="evidence" value="ECO:0007669"/>
    <property type="project" value="InterPro"/>
</dbReference>
<protein>
    <submittedName>
        <fullName evidence="7">3',5'-cyclic AMP phosphodiesterase CpdA</fullName>
    </submittedName>
</protein>
<dbReference type="GO" id="GO:0005975">
    <property type="term" value="P:carbohydrate metabolic process"/>
    <property type="evidence" value="ECO:0007669"/>
    <property type="project" value="InterPro"/>
</dbReference>
<dbReference type="InterPro" id="IPR004843">
    <property type="entry name" value="Calcineurin-like_PHP"/>
</dbReference>
<organism evidence="7 8">
    <name type="scientific">Anaerocolumna jejuensis DSM 15929</name>
    <dbReference type="NCBI Taxonomy" id="1121322"/>
    <lineage>
        <taxon>Bacteria</taxon>
        <taxon>Bacillati</taxon>
        <taxon>Bacillota</taxon>
        <taxon>Clostridia</taxon>
        <taxon>Lachnospirales</taxon>
        <taxon>Lachnospiraceae</taxon>
        <taxon>Anaerocolumna</taxon>
    </lineage>
</organism>
<dbReference type="SMART" id="SM00247">
    <property type="entry name" value="XTALbg"/>
    <property type="match status" value="2"/>
</dbReference>
<dbReference type="Pfam" id="PF00149">
    <property type="entry name" value="Metallophos"/>
    <property type="match status" value="1"/>
</dbReference>
<feature type="signal peptide" evidence="5">
    <location>
        <begin position="1"/>
        <end position="33"/>
    </location>
</feature>
<dbReference type="AlphaFoldDB" id="A0A1M6YPQ1"/>